<gene>
    <name evidence="4" type="ORF">KI387_013132</name>
</gene>
<dbReference type="AlphaFoldDB" id="A0AA38CR44"/>
<evidence type="ECO:0000256" key="1">
    <source>
        <dbReference type="ARBA" id="ARBA00022801"/>
    </source>
</evidence>
<evidence type="ECO:0000256" key="2">
    <source>
        <dbReference type="SAM" id="Phobius"/>
    </source>
</evidence>
<dbReference type="InterPro" id="IPR025705">
    <property type="entry name" value="Beta_hexosaminidase_sua/sub"/>
</dbReference>
<dbReference type="SUPFAM" id="SSF55545">
    <property type="entry name" value="beta-N-acetylhexosaminidase-like domain"/>
    <property type="match status" value="1"/>
</dbReference>
<keyword evidence="5" id="KW-1185">Reference proteome</keyword>
<name>A0AA38CR44_TAXCH</name>
<keyword evidence="2" id="KW-0472">Membrane</keyword>
<accession>A0AA38CR44</accession>
<keyword evidence="1" id="KW-0378">Hydrolase</keyword>
<dbReference type="GO" id="GO:0004563">
    <property type="term" value="F:beta-N-acetylhexosaminidase activity"/>
    <property type="evidence" value="ECO:0007669"/>
    <property type="project" value="InterPro"/>
</dbReference>
<dbReference type="Pfam" id="PF14845">
    <property type="entry name" value="Glycohydro_20b2"/>
    <property type="match status" value="1"/>
</dbReference>
<dbReference type="GO" id="GO:0030203">
    <property type="term" value="P:glycosaminoglycan metabolic process"/>
    <property type="evidence" value="ECO:0007669"/>
    <property type="project" value="TreeGrafter"/>
</dbReference>
<dbReference type="EMBL" id="JAHRHJ020000009">
    <property type="protein sequence ID" value="KAH9301549.1"/>
    <property type="molecule type" value="Genomic_DNA"/>
</dbReference>
<dbReference type="PANTHER" id="PTHR22600">
    <property type="entry name" value="BETA-HEXOSAMINIDASE"/>
    <property type="match status" value="1"/>
</dbReference>
<dbReference type="Proteomes" id="UP000824469">
    <property type="component" value="Unassembled WGS sequence"/>
</dbReference>
<evidence type="ECO:0000313" key="5">
    <source>
        <dbReference type="Proteomes" id="UP000824469"/>
    </source>
</evidence>
<feature type="non-terminal residue" evidence="4">
    <location>
        <position position="1"/>
    </location>
</feature>
<sequence>MRTAYTVVSSLAYTDDPEAWNWNIVITSTNYQMDGTNAVSNPNLIGLLFLLVLQASLKPEQRSLSSSTMALTIRGLIWVWLCPVVVIVTWADSYVDEKVRIWPMPAHVQYGNDSVYVSKHFALSIVGNYPDSDSQSSAILNKGFSRLLHNMNLVGIEEENANADHLLLGLRVSLDSWDDQLLLGTDETYELNVPDPEHPNYAYLKGKTVYGALHGLETLSQLCLFNSKTRNVVVWMAPWIVIDQPRFSYRGLLI</sequence>
<dbReference type="PRINTS" id="PR00738">
    <property type="entry name" value="GLHYDRLASE20"/>
</dbReference>
<organism evidence="4 5">
    <name type="scientific">Taxus chinensis</name>
    <name type="common">Chinese yew</name>
    <name type="synonym">Taxus wallichiana var. chinensis</name>
    <dbReference type="NCBI Taxonomy" id="29808"/>
    <lineage>
        <taxon>Eukaryota</taxon>
        <taxon>Viridiplantae</taxon>
        <taxon>Streptophyta</taxon>
        <taxon>Embryophyta</taxon>
        <taxon>Tracheophyta</taxon>
        <taxon>Spermatophyta</taxon>
        <taxon>Pinopsida</taxon>
        <taxon>Pinidae</taxon>
        <taxon>Conifers II</taxon>
        <taxon>Cupressales</taxon>
        <taxon>Taxaceae</taxon>
        <taxon>Taxus</taxon>
    </lineage>
</organism>
<keyword evidence="2" id="KW-1133">Transmembrane helix</keyword>
<dbReference type="Gene3D" id="3.30.379.10">
    <property type="entry name" value="Chitobiase/beta-hexosaminidase domain 2-like"/>
    <property type="match status" value="1"/>
</dbReference>
<feature type="domain" description="Beta-hexosaminidase eukaryotic type N-terminal" evidence="3">
    <location>
        <begin position="101"/>
        <end position="222"/>
    </location>
</feature>
<dbReference type="GO" id="GO:0005975">
    <property type="term" value="P:carbohydrate metabolic process"/>
    <property type="evidence" value="ECO:0007669"/>
    <property type="project" value="InterPro"/>
</dbReference>
<keyword evidence="2" id="KW-0812">Transmembrane</keyword>
<dbReference type="PANTHER" id="PTHR22600:SF21">
    <property type="entry name" value="BETA-HEXOSAMINIDASE A"/>
    <property type="match status" value="1"/>
</dbReference>
<feature type="transmembrane region" description="Helical" evidence="2">
    <location>
        <begin position="69"/>
        <end position="91"/>
    </location>
</feature>
<comment type="caution">
    <text evidence="4">The sequence shown here is derived from an EMBL/GenBank/DDBJ whole genome shotgun (WGS) entry which is preliminary data.</text>
</comment>
<evidence type="ECO:0000259" key="3">
    <source>
        <dbReference type="Pfam" id="PF14845"/>
    </source>
</evidence>
<feature type="transmembrane region" description="Helical" evidence="2">
    <location>
        <begin position="38"/>
        <end position="57"/>
    </location>
</feature>
<dbReference type="InterPro" id="IPR029018">
    <property type="entry name" value="Hex-like_dom2"/>
</dbReference>
<protein>
    <recommendedName>
        <fullName evidence="3">Beta-hexosaminidase eukaryotic type N-terminal domain-containing protein</fullName>
    </recommendedName>
</protein>
<dbReference type="GO" id="GO:0016020">
    <property type="term" value="C:membrane"/>
    <property type="evidence" value="ECO:0007669"/>
    <property type="project" value="TreeGrafter"/>
</dbReference>
<reference evidence="4 5" key="1">
    <citation type="journal article" date="2021" name="Nat. Plants">
        <title>The Taxus genome provides insights into paclitaxel biosynthesis.</title>
        <authorList>
            <person name="Xiong X."/>
            <person name="Gou J."/>
            <person name="Liao Q."/>
            <person name="Li Y."/>
            <person name="Zhou Q."/>
            <person name="Bi G."/>
            <person name="Li C."/>
            <person name="Du R."/>
            <person name="Wang X."/>
            <person name="Sun T."/>
            <person name="Guo L."/>
            <person name="Liang H."/>
            <person name="Lu P."/>
            <person name="Wu Y."/>
            <person name="Zhang Z."/>
            <person name="Ro D.K."/>
            <person name="Shang Y."/>
            <person name="Huang S."/>
            <person name="Yan J."/>
        </authorList>
    </citation>
    <scope>NUCLEOTIDE SEQUENCE [LARGE SCALE GENOMIC DNA]</scope>
    <source>
        <strain evidence="4">Ta-2019</strain>
    </source>
</reference>
<evidence type="ECO:0000313" key="4">
    <source>
        <dbReference type="EMBL" id="KAH9301549.1"/>
    </source>
</evidence>
<dbReference type="InterPro" id="IPR029019">
    <property type="entry name" value="HEX_eukaryotic_N"/>
</dbReference>
<proteinExistence type="predicted"/>